<feature type="chain" id="PRO_5040503209" evidence="6">
    <location>
        <begin position="27"/>
        <end position="325"/>
    </location>
</feature>
<feature type="domain" description="Peptidase A1" evidence="7">
    <location>
        <begin position="1"/>
        <end position="317"/>
    </location>
</feature>
<evidence type="ECO:0000256" key="4">
    <source>
        <dbReference type="ARBA" id="ARBA00022801"/>
    </source>
</evidence>
<name>A0A9N7MMP5_STRHE</name>
<gene>
    <name evidence="8" type="ORF">SHERM_11094</name>
</gene>
<dbReference type="Proteomes" id="UP001153555">
    <property type="component" value="Unassembled WGS sequence"/>
</dbReference>
<evidence type="ECO:0000313" key="9">
    <source>
        <dbReference type="Proteomes" id="UP001153555"/>
    </source>
</evidence>
<dbReference type="PROSITE" id="PS00141">
    <property type="entry name" value="ASP_PROTEASE"/>
    <property type="match status" value="1"/>
</dbReference>
<keyword evidence="9" id="KW-1185">Reference proteome</keyword>
<sequence>MGSTKPVLLITLAALLLISLVPMSQCRKRQAHGFTTNLIHRDSSESPYYDPTLSPEQRLMYGDGSYTEGDLSTDTVTLASSGGTAVSVPGVVVGCGHRNAGIFSGVESGIVGLGGGKASLVGQLGRLAGGRFSYCLASENSRSSSRLSFGADAEVRGPRAVQTPLVRQGIDTFYYLTMLGISVGSRRLAFNEGSSSSNGGNIIIDSGTTVTLLPGSLYEGLKKTLQGMVRLRQIPDPTGTLDLCFETRGSKVGLPEVTVHFKGADVKWGQENLFARTGDVSLCLVALPAQGFPIYGNRAQTNFLVGYNLRKGMLSFKPVRCGGKP</sequence>
<evidence type="ECO:0000313" key="8">
    <source>
        <dbReference type="EMBL" id="CAA0808871.1"/>
    </source>
</evidence>
<keyword evidence="4" id="KW-0378">Hydrolase</keyword>
<dbReference type="PANTHER" id="PTHR47967:SF125">
    <property type="entry name" value="PEPTIDASE A1 DOMAIN-CONTAINING PROTEIN"/>
    <property type="match status" value="1"/>
</dbReference>
<feature type="signal peptide" evidence="6">
    <location>
        <begin position="1"/>
        <end position="26"/>
    </location>
</feature>
<dbReference type="Pfam" id="PF14543">
    <property type="entry name" value="TAXi_N"/>
    <property type="match status" value="1"/>
</dbReference>
<keyword evidence="3" id="KW-0064">Aspartyl protease</keyword>
<keyword evidence="2 8" id="KW-0645">Protease</keyword>
<dbReference type="SUPFAM" id="SSF50630">
    <property type="entry name" value="Acid proteases"/>
    <property type="match status" value="1"/>
</dbReference>
<dbReference type="GO" id="GO:0006508">
    <property type="term" value="P:proteolysis"/>
    <property type="evidence" value="ECO:0007669"/>
    <property type="project" value="UniProtKB-KW"/>
</dbReference>
<dbReference type="InterPro" id="IPR032799">
    <property type="entry name" value="TAXi_C"/>
</dbReference>
<dbReference type="GO" id="GO:0004190">
    <property type="term" value="F:aspartic-type endopeptidase activity"/>
    <property type="evidence" value="ECO:0007669"/>
    <property type="project" value="UniProtKB-KW"/>
</dbReference>
<dbReference type="InterPro" id="IPR021109">
    <property type="entry name" value="Peptidase_aspartic_dom_sf"/>
</dbReference>
<reference evidence="8" key="1">
    <citation type="submission" date="2019-12" db="EMBL/GenBank/DDBJ databases">
        <authorList>
            <person name="Scholes J."/>
        </authorList>
    </citation>
    <scope>NUCLEOTIDE SEQUENCE</scope>
</reference>
<dbReference type="InterPro" id="IPR032861">
    <property type="entry name" value="TAXi_N"/>
</dbReference>
<dbReference type="GO" id="GO:0005576">
    <property type="term" value="C:extracellular region"/>
    <property type="evidence" value="ECO:0007669"/>
    <property type="project" value="TreeGrafter"/>
</dbReference>
<dbReference type="OrthoDB" id="2747330at2759"/>
<evidence type="ECO:0000256" key="3">
    <source>
        <dbReference type="ARBA" id="ARBA00022750"/>
    </source>
</evidence>
<keyword evidence="5" id="KW-0325">Glycoprotein</keyword>
<dbReference type="PROSITE" id="PS51767">
    <property type="entry name" value="PEPTIDASE_A1"/>
    <property type="match status" value="1"/>
</dbReference>
<evidence type="ECO:0000259" key="7">
    <source>
        <dbReference type="PROSITE" id="PS51767"/>
    </source>
</evidence>
<dbReference type="PANTHER" id="PTHR47967">
    <property type="entry name" value="OS07G0603500 PROTEIN-RELATED"/>
    <property type="match status" value="1"/>
</dbReference>
<dbReference type="InterPro" id="IPR051708">
    <property type="entry name" value="Plant_Aspart_Prot_A1"/>
</dbReference>
<keyword evidence="6" id="KW-0732">Signal</keyword>
<evidence type="ECO:0000256" key="5">
    <source>
        <dbReference type="ARBA" id="ARBA00023180"/>
    </source>
</evidence>
<comment type="similarity">
    <text evidence="1">Belongs to the peptidase A1 family.</text>
</comment>
<dbReference type="InterPro" id="IPR034161">
    <property type="entry name" value="Pepsin-like_plant"/>
</dbReference>
<accession>A0A9N7MMP5</accession>
<dbReference type="Gene3D" id="2.40.70.10">
    <property type="entry name" value="Acid Proteases"/>
    <property type="match status" value="2"/>
</dbReference>
<proteinExistence type="inferred from homology"/>
<dbReference type="AlphaFoldDB" id="A0A9N7MMP5"/>
<dbReference type="Pfam" id="PF14541">
    <property type="entry name" value="TAXi_C"/>
    <property type="match status" value="1"/>
</dbReference>
<dbReference type="CDD" id="cd05476">
    <property type="entry name" value="pepsin_A_like_plant"/>
    <property type="match status" value="1"/>
</dbReference>
<evidence type="ECO:0000256" key="2">
    <source>
        <dbReference type="ARBA" id="ARBA00022670"/>
    </source>
</evidence>
<protein>
    <submittedName>
        <fullName evidence="8">Eukaryotic aspartyl protease family protein</fullName>
    </submittedName>
</protein>
<dbReference type="InterPro" id="IPR001969">
    <property type="entry name" value="Aspartic_peptidase_AS"/>
</dbReference>
<dbReference type="InterPro" id="IPR033121">
    <property type="entry name" value="PEPTIDASE_A1"/>
</dbReference>
<comment type="caution">
    <text evidence="8">The sequence shown here is derived from an EMBL/GenBank/DDBJ whole genome shotgun (WGS) entry which is preliminary data.</text>
</comment>
<dbReference type="EMBL" id="CACSLK010003174">
    <property type="protein sequence ID" value="CAA0808871.1"/>
    <property type="molecule type" value="Genomic_DNA"/>
</dbReference>
<evidence type="ECO:0000256" key="6">
    <source>
        <dbReference type="SAM" id="SignalP"/>
    </source>
</evidence>
<organism evidence="8 9">
    <name type="scientific">Striga hermonthica</name>
    <name type="common">Purple witchweed</name>
    <name type="synonym">Buchnera hermonthica</name>
    <dbReference type="NCBI Taxonomy" id="68872"/>
    <lineage>
        <taxon>Eukaryota</taxon>
        <taxon>Viridiplantae</taxon>
        <taxon>Streptophyta</taxon>
        <taxon>Embryophyta</taxon>
        <taxon>Tracheophyta</taxon>
        <taxon>Spermatophyta</taxon>
        <taxon>Magnoliopsida</taxon>
        <taxon>eudicotyledons</taxon>
        <taxon>Gunneridae</taxon>
        <taxon>Pentapetalae</taxon>
        <taxon>asterids</taxon>
        <taxon>lamiids</taxon>
        <taxon>Lamiales</taxon>
        <taxon>Orobanchaceae</taxon>
        <taxon>Buchnereae</taxon>
        <taxon>Striga</taxon>
    </lineage>
</organism>
<evidence type="ECO:0000256" key="1">
    <source>
        <dbReference type="ARBA" id="ARBA00007447"/>
    </source>
</evidence>